<dbReference type="EMBL" id="CAJOBP010031448">
    <property type="protein sequence ID" value="CAF4667445.1"/>
    <property type="molecule type" value="Genomic_DNA"/>
</dbReference>
<accession>A0A821GDX7</accession>
<reference evidence="2" key="1">
    <citation type="submission" date="2021-02" db="EMBL/GenBank/DDBJ databases">
        <authorList>
            <person name="Nowell W R."/>
        </authorList>
    </citation>
    <scope>NUCLEOTIDE SEQUENCE</scope>
</reference>
<proteinExistence type="predicted"/>
<organism evidence="2 3">
    <name type="scientific">Rotaria socialis</name>
    <dbReference type="NCBI Taxonomy" id="392032"/>
    <lineage>
        <taxon>Eukaryota</taxon>
        <taxon>Metazoa</taxon>
        <taxon>Spiralia</taxon>
        <taxon>Gnathifera</taxon>
        <taxon>Rotifera</taxon>
        <taxon>Eurotatoria</taxon>
        <taxon>Bdelloidea</taxon>
        <taxon>Philodinida</taxon>
        <taxon>Philodinidae</taxon>
        <taxon>Rotaria</taxon>
    </lineage>
</organism>
<evidence type="ECO:0000313" key="3">
    <source>
        <dbReference type="Proteomes" id="UP000663873"/>
    </source>
</evidence>
<evidence type="ECO:0000313" key="2">
    <source>
        <dbReference type="EMBL" id="CAF4667445.1"/>
    </source>
</evidence>
<feature type="non-terminal residue" evidence="2">
    <location>
        <position position="1"/>
    </location>
</feature>
<feature type="region of interest" description="Disordered" evidence="1">
    <location>
        <begin position="21"/>
        <end position="57"/>
    </location>
</feature>
<dbReference type="Proteomes" id="UP000663873">
    <property type="component" value="Unassembled WGS sequence"/>
</dbReference>
<gene>
    <name evidence="2" type="ORF">UJA718_LOCUS34573</name>
</gene>
<protein>
    <submittedName>
        <fullName evidence="2">Uncharacterized protein</fullName>
    </submittedName>
</protein>
<sequence>MMDQENSDNFFQSVYANVASNLEPAPRTLRQRRWRDNRKSRPYPTQLSSLIPPVEPI</sequence>
<keyword evidence="3" id="KW-1185">Reference proteome</keyword>
<evidence type="ECO:0000256" key="1">
    <source>
        <dbReference type="SAM" id="MobiDB-lite"/>
    </source>
</evidence>
<comment type="caution">
    <text evidence="2">The sequence shown here is derived from an EMBL/GenBank/DDBJ whole genome shotgun (WGS) entry which is preliminary data.</text>
</comment>
<dbReference type="AlphaFoldDB" id="A0A821GDX7"/>
<name>A0A821GDX7_9BILA</name>
<feature type="compositionally biased region" description="Basic residues" evidence="1">
    <location>
        <begin position="29"/>
        <end position="41"/>
    </location>
</feature>